<dbReference type="Proteomes" id="UP000008827">
    <property type="component" value="Chromosome 16"/>
</dbReference>
<dbReference type="InterPro" id="IPR011990">
    <property type="entry name" value="TPR-like_helical_dom_sf"/>
</dbReference>
<evidence type="ECO:0008006" key="6">
    <source>
        <dbReference type="Google" id="ProtNLM"/>
    </source>
</evidence>
<dbReference type="PANTHER" id="PTHR47926:SF533">
    <property type="entry name" value="DYW DOMAIN-CONTAINING PROTEIN"/>
    <property type="match status" value="1"/>
</dbReference>
<reference evidence="4" key="2">
    <citation type="submission" date="2018-02" db="UniProtKB">
        <authorList>
            <consortium name="EnsemblPlants"/>
        </authorList>
    </citation>
    <scope>IDENTIFICATION</scope>
    <source>
        <strain evidence="4">Williams 82</strain>
    </source>
</reference>
<dbReference type="FunFam" id="1.25.40.10:FF:003707">
    <property type="entry name" value="Tetratricopeptide repeat (TPR)-like superfamily protein"/>
    <property type="match status" value="1"/>
</dbReference>
<dbReference type="Gene3D" id="1.25.40.10">
    <property type="entry name" value="Tetratricopeptide repeat domain"/>
    <property type="match status" value="5"/>
</dbReference>
<proteinExistence type="predicted"/>
<dbReference type="eggNOG" id="KOG4197">
    <property type="taxonomic scope" value="Eukaryota"/>
</dbReference>
<dbReference type="InterPro" id="IPR046848">
    <property type="entry name" value="E_motif"/>
</dbReference>
<feature type="repeat" description="PPR" evidence="2">
    <location>
        <begin position="89"/>
        <end position="123"/>
    </location>
</feature>
<reference evidence="3 4" key="1">
    <citation type="journal article" date="2010" name="Nature">
        <title>Genome sequence of the palaeopolyploid soybean.</title>
        <authorList>
            <person name="Schmutz J."/>
            <person name="Cannon S.B."/>
            <person name="Schlueter J."/>
            <person name="Ma J."/>
            <person name="Mitros T."/>
            <person name="Nelson W."/>
            <person name="Hyten D.L."/>
            <person name="Song Q."/>
            <person name="Thelen J.J."/>
            <person name="Cheng J."/>
            <person name="Xu D."/>
            <person name="Hellsten U."/>
            <person name="May G.D."/>
            <person name="Yu Y."/>
            <person name="Sakurai T."/>
            <person name="Umezawa T."/>
            <person name="Bhattacharyya M.K."/>
            <person name="Sandhu D."/>
            <person name="Valliyodan B."/>
            <person name="Lindquist E."/>
            <person name="Peto M."/>
            <person name="Grant D."/>
            <person name="Shu S."/>
            <person name="Goodstein D."/>
            <person name="Barry K."/>
            <person name="Futrell-Griggs M."/>
            <person name="Abernathy B."/>
            <person name="Du J."/>
            <person name="Tian Z."/>
            <person name="Zhu L."/>
            <person name="Gill N."/>
            <person name="Joshi T."/>
            <person name="Libault M."/>
            <person name="Sethuraman A."/>
            <person name="Zhang X.-C."/>
            <person name="Shinozaki K."/>
            <person name="Nguyen H.T."/>
            <person name="Wing R.A."/>
            <person name="Cregan P."/>
            <person name="Specht J."/>
            <person name="Grimwood J."/>
            <person name="Rokhsar D."/>
            <person name="Stacey G."/>
            <person name="Shoemaker R.C."/>
            <person name="Jackson S.A."/>
        </authorList>
    </citation>
    <scope>NUCLEOTIDE SEQUENCE [LARGE SCALE GENOMIC DNA]</scope>
    <source>
        <strain evidence="4">cv. Williams 82</strain>
        <tissue evidence="3">Callus</tissue>
    </source>
</reference>
<dbReference type="GO" id="GO:0016554">
    <property type="term" value="P:cytidine to uridine editing"/>
    <property type="evidence" value="ECO:0000318"/>
    <property type="project" value="GO_Central"/>
</dbReference>
<dbReference type="Gramene" id="KRH06628">
    <property type="protein sequence ID" value="KRH06628"/>
    <property type="gene ID" value="GLYMA_16G035600"/>
</dbReference>
<accession>I1MKV9</accession>
<dbReference type="GO" id="GO:0099402">
    <property type="term" value="P:plant organ development"/>
    <property type="evidence" value="ECO:0007669"/>
    <property type="project" value="UniProtKB-ARBA"/>
</dbReference>
<sequence length="848" mass="94685">MLTRTQQFHSKASPQLQNNRGFCFQDCVSLLQHLRDHKDLNFGTALHSLFVKTALDKDVFVQNNMIRFYGDIGQVQNAHKLFDEIPQPSLVSWTSLISCYVHVGKHEMGLSLFRGLCRSGMCPNDFCSASILHMYADCGDIENSRKVFDGVCFGERCEALWNTLLNAYVEESDVKGSLKLFREMGHSVVSRNHFTYTIIVKLCADVLDVELGRSVHGQTVKIGIENDVVVGGALIDCYVKLQFLDDARKVFQILDEKDNVAICALLAGFNHIGKSKEGLALYVDFLGEGNKPDPFTFATVVSLCSNMETELSGIQIHCGVIKLGFKMDSYLGSAFINMYGNLGMISDAYKCFLDICNKNEICVNVMINSLIFNSDDLKALELFCGMREVGIAQRSSSISYALRACGNLFMLKEGRSFHSYMIKNPLEDDCRLGVENALLEMYVRCRAIDDAKLILERMPIQNEFSWTTIISGYGESGHFVEALGIFRDMLRYSKPSQFTLISVIQACAEIKALDVGKQAQSYIIKVGFEHHPFVGSALINMYAVFKHETLNALQVFLSMKEKDLVSWSVMLTAWVQTGYHEEALKHFAEFQTAHIFQVDESILSSCISAASGLAALDIGKCFHSWVIKVGLEVDLHVASSITDMYCKCGNIKDACKFFNTISDHNLVTWTAMIYGYAYHGLGREAIDLFNKAKEAGLEPDGVTFTGVLAACSHAGLVEEGCEYFRYMRSKYNSEVTINHYACMVDLLGRAAKLEEAEALIKEAPFQSKSLLWKTFLGACSKHENAEMQDRISNILADIELNEPSTYVLLSNIYASQSMWINCIELRNKMVEGSVAKQPGSSWIQLAGG</sequence>
<dbReference type="HOGENOM" id="CLU_002706_15_0_1"/>
<reference evidence="3" key="3">
    <citation type="submission" date="2018-07" db="EMBL/GenBank/DDBJ databases">
        <title>WGS assembly of Glycine max.</title>
        <authorList>
            <person name="Schmutz J."/>
            <person name="Cannon S."/>
            <person name="Schlueter J."/>
            <person name="Ma J."/>
            <person name="Mitros T."/>
            <person name="Nelson W."/>
            <person name="Hyten D."/>
            <person name="Song Q."/>
            <person name="Thelen J."/>
            <person name="Cheng J."/>
            <person name="Xu D."/>
            <person name="Hellsten U."/>
            <person name="May G."/>
            <person name="Yu Y."/>
            <person name="Sakurai T."/>
            <person name="Umezawa T."/>
            <person name="Bhattacharyya M."/>
            <person name="Sandhu D."/>
            <person name="Valliyodan B."/>
            <person name="Lindquist E."/>
            <person name="Peto M."/>
            <person name="Grant D."/>
            <person name="Shu S."/>
            <person name="Goodstein D."/>
            <person name="Barry K."/>
            <person name="Futrell-Griggs M."/>
            <person name="Abernathy B."/>
            <person name="Du J."/>
            <person name="Tian Z."/>
            <person name="Zhu L."/>
            <person name="Gill N."/>
            <person name="Joshi T."/>
            <person name="Libault M."/>
            <person name="Sethuraman A."/>
            <person name="Zhang X."/>
            <person name="Shinozaki K."/>
            <person name="Nguyen H."/>
            <person name="Wing R."/>
            <person name="Cregan P."/>
            <person name="Specht J."/>
            <person name="Grimwood J."/>
            <person name="Rokhsar D."/>
            <person name="Stacey G."/>
            <person name="Shoemaker R."/>
            <person name="Jackson S."/>
        </authorList>
    </citation>
    <scope>NUCLEOTIDE SEQUENCE</scope>
    <source>
        <tissue evidence="3">Callus</tissue>
    </source>
</reference>
<feature type="repeat" description="PPR" evidence="2">
    <location>
        <begin position="462"/>
        <end position="496"/>
    </location>
</feature>
<evidence type="ECO:0000256" key="1">
    <source>
        <dbReference type="ARBA" id="ARBA00022737"/>
    </source>
</evidence>
<dbReference type="GO" id="GO:0031425">
    <property type="term" value="P:chloroplast RNA processing"/>
    <property type="evidence" value="ECO:0000318"/>
    <property type="project" value="GO_Central"/>
</dbReference>
<dbReference type="AlphaFoldDB" id="I1MKV9"/>
<dbReference type="Pfam" id="PF20431">
    <property type="entry name" value="E_motif"/>
    <property type="match status" value="1"/>
</dbReference>
<dbReference type="InterPro" id="IPR046960">
    <property type="entry name" value="PPR_At4g14850-like_plant"/>
</dbReference>
<dbReference type="EnsemblPlants" id="KRH06628">
    <property type="protein sequence ID" value="KRH06628"/>
    <property type="gene ID" value="GLYMA_16G035600"/>
</dbReference>
<keyword evidence="5" id="KW-1185">Reference proteome</keyword>
<dbReference type="Pfam" id="PF13041">
    <property type="entry name" value="PPR_2"/>
    <property type="match status" value="2"/>
</dbReference>
<dbReference type="SMR" id="I1MKV9"/>
<evidence type="ECO:0000256" key="2">
    <source>
        <dbReference type="PROSITE-ProRule" id="PRU00708"/>
    </source>
</evidence>
<dbReference type="OMA" id="EFSWTTI"/>
<dbReference type="PROSITE" id="PS51375">
    <property type="entry name" value="PPR"/>
    <property type="match status" value="3"/>
</dbReference>
<dbReference type="PANTHER" id="PTHR47926">
    <property type="entry name" value="PENTATRICOPEPTIDE REPEAT-CONTAINING PROTEIN"/>
    <property type="match status" value="1"/>
</dbReference>
<dbReference type="EMBL" id="CM000849">
    <property type="protein sequence ID" value="KRH06628.1"/>
    <property type="molecule type" value="Genomic_DNA"/>
</dbReference>
<keyword evidence="1" id="KW-0677">Repeat</keyword>
<evidence type="ECO:0000313" key="4">
    <source>
        <dbReference type="EnsemblPlants" id="KRH06628"/>
    </source>
</evidence>
<gene>
    <name evidence="3" type="ORF">GLYMA_16G035600</name>
</gene>
<dbReference type="FunFam" id="1.25.40.10:FF:000158">
    <property type="entry name" value="pentatricopeptide repeat-containing protein At2g33680"/>
    <property type="match status" value="1"/>
</dbReference>
<dbReference type="InterPro" id="IPR002885">
    <property type="entry name" value="PPR_rpt"/>
</dbReference>
<protein>
    <recommendedName>
        <fullName evidence="6">Pentacotripeptide-repeat region of PRORP domain-containing protein</fullName>
    </recommendedName>
</protein>
<organism evidence="4">
    <name type="scientific">Glycine max</name>
    <name type="common">Soybean</name>
    <name type="synonym">Glycine hispida</name>
    <dbReference type="NCBI Taxonomy" id="3847"/>
    <lineage>
        <taxon>Eukaryota</taxon>
        <taxon>Viridiplantae</taxon>
        <taxon>Streptophyta</taxon>
        <taxon>Embryophyta</taxon>
        <taxon>Tracheophyta</taxon>
        <taxon>Spermatophyta</taxon>
        <taxon>Magnoliopsida</taxon>
        <taxon>eudicotyledons</taxon>
        <taxon>Gunneridae</taxon>
        <taxon>Pentapetalae</taxon>
        <taxon>rosids</taxon>
        <taxon>fabids</taxon>
        <taxon>Fabales</taxon>
        <taxon>Fabaceae</taxon>
        <taxon>Papilionoideae</taxon>
        <taxon>50 kb inversion clade</taxon>
        <taxon>NPAAA clade</taxon>
        <taxon>indigoferoid/millettioid clade</taxon>
        <taxon>Phaseoleae</taxon>
        <taxon>Glycine</taxon>
        <taxon>Glycine subgen. Soja</taxon>
    </lineage>
</organism>
<dbReference type="InParanoid" id="I1MKV9"/>
<evidence type="ECO:0000313" key="3">
    <source>
        <dbReference type="EMBL" id="KRH06628.1"/>
    </source>
</evidence>
<dbReference type="NCBIfam" id="TIGR00756">
    <property type="entry name" value="PPR"/>
    <property type="match status" value="5"/>
</dbReference>
<name>I1MKV9_SOYBN</name>
<dbReference type="PaxDb" id="3847-GLYMA16G03990.1"/>
<evidence type="ECO:0000313" key="5">
    <source>
        <dbReference type="Proteomes" id="UP000008827"/>
    </source>
</evidence>
<dbReference type="GO" id="GO:0003723">
    <property type="term" value="F:RNA binding"/>
    <property type="evidence" value="ECO:0007669"/>
    <property type="project" value="InterPro"/>
</dbReference>
<dbReference type="Pfam" id="PF01535">
    <property type="entry name" value="PPR"/>
    <property type="match status" value="6"/>
</dbReference>
<feature type="repeat" description="PPR" evidence="2">
    <location>
        <begin position="665"/>
        <end position="699"/>
    </location>
</feature>